<reference evidence="2 3" key="1">
    <citation type="journal article" date="2019" name="Environ. Microbiol.">
        <title>Species interactions and distinct microbial communities in high Arctic permafrost affected cryosols are associated with the CH4 and CO2 gas fluxes.</title>
        <authorList>
            <person name="Altshuler I."/>
            <person name="Hamel J."/>
            <person name="Turney S."/>
            <person name="Magnuson E."/>
            <person name="Levesque R."/>
            <person name="Greer C."/>
            <person name="Whyte L.G."/>
        </authorList>
    </citation>
    <scope>NUCLEOTIDE SEQUENCE [LARGE SCALE GENOMIC DNA]</scope>
    <source>
        <strain evidence="2 3">S9.2P</strain>
    </source>
</reference>
<dbReference type="GO" id="GO:0003677">
    <property type="term" value="F:DNA binding"/>
    <property type="evidence" value="ECO:0007669"/>
    <property type="project" value="UniProtKB-KW"/>
</dbReference>
<evidence type="ECO:0000313" key="2">
    <source>
        <dbReference type="EMBL" id="TPG64609.1"/>
    </source>
</evidence>
<dbReference type="EMBL" id="RCYZ01000006">
    <property type="protein sequence ID" value="TPG64609.1"/>
    <property type="molecule type" value="Genomic_DNA"/>
</dbReference>
<keyword evidence="2" id="KW-0238">DNA-binding</keyword>
<dbReference type="AlphaFoldDB" id="A0A502GR39"/>
<keyword evidence="3" id="KW-1185">Reference proteome</keyword>
<dbReference type="RefSeq" id="WP_140468222.1">
    <property type="nucleotide sequence ID" value="NZ_RCYZ01000006.1"/>
</dbReference>
<dbReference type="InterPro" id="IPR041657">
    <property type="entry name" value="HTH_17"/>
</dbReference>
<gene>
    <name evidence="2" type="ORF">EAH73_15715</name>
</gene>
<dbReference type="Proteomes" id="UP000317646">
    <property type="component" value="Unassembled WGS sequence"/>
</dbReference>
<comment type="caution">
    <text evidence="2">The sequence shown here is derived from an EMBL/GenBank/DDBJ whole genome shotgun (WGS) entry which is preliminary data.</text>
</comment>
<dbReference type="Pfam" id="PF12728">
    <property type="entry name" value="HTH_17"/>
    <property type="match status" value="1"/>
</dbReference>
<evidence type="ECO:0000259" key="1">
    <source>
        <dbReference type="Pfam" id="PF12728"/>
    </source>
</evidence>
<dbReference type="OrthoDB" id="597977at2"/>
<protein>
    <submittedName>
        <fullName evidence="2">DNA-binding protein</fullName>
    </submittedName>
</protein>
<sequence length="94" mass="10651">MTNPFDFLNNRLETIEELLKRLLQQRSPDAAPALGGIELAQQVTRLSKARLYNLVSARGIPHSKRGNKLYFNREELLEWVAAGKRSENKTVTSA</sequence>
<proteinExistence type="predicted"/>
<name>A0A502GR39_9BACT</name>
<accession>A0A502GR39</accession>
<evidence type="ECO:0000313" key="3">
    <source>
        <dbReference type="Proteomes" id="UP000317646"/>
    </source>
</evidence>
<organism evidence="2 3">
    <name type="scientific">Hymenobacter nivis</name>
    <dbReference type="NCBI Taxonomy" id="1850093"/>
    <lineage>
        <taxon>Bacteria</taxon>
        <taxon>Pseudomonadati</taxon>
        <taxon>Bacteroidota</taxon>
        <taxon>Cytophagia</taxon>
        <taxon>Cytophagales</taxon>
        <taxon>Hymenobacteraceae</taxon>
        <taxon>Hymenobacter</taxon>
    </lineage>
</organism>
<feature type="domain" description="Helix-turn-helix" evidence="1">
    <location>
        <begin position="40"/>
        <end position="82"/>
    </location>
</feature>